<dbReference type="InterPro" id="IPR028978">
    <property type="entry name" value="Chorismate_lyase_/UTRA_dom_sf"/>
</dbReference>
<dbReference type="Proteomes" id="UP000501568">
    <property type="component" value="Chromosome"/>
</dbReference>
<dbReference type="Gene3D" id="3.40.1410.10">
    <property type="entry name" value="Chorismate lyase-like"/>
    <property type="match status" value="1"/>
</dbReference>
<dbReference type="AlphaFoldDB" id="A0A6G6YAE6"/>
<evidence type="ECO:0000313" key="2">
    <source>
        <dbReference type="Proteomes" id="UP000501568"/>
    </source>
</evidence>
<evidence type="ECO:0008006" key="3">
    <source>
        <dbReference type="Google" id="ProtNLM"/>
    </source>
</evidence>
<reference evidence="1 2" key="1">
    <citation type="submission" date="2020-02" db="EMBL/GenBank/DDBJ databases">
        <authorList>
            <person name="Zheng R.K."/>
            <person name="Sun C.M."/>
        </authorList>
    </citation>
    <scope>NUCLEOTIDE SEQUENCE [LARGE SCALE GENOMIC DNA]</scope>
    <source>
        <strain evidence="2">zrk23</strain>
    </source>
</reference>
<protein>
    <recommendedName>
        <fullName evidence="3">UTRA domain-containing protein</fullName>
    </recommendedName>
</protein>
<organism evidence="1 2">
    <name type="scientific">Stakelama tenebrarum</name>
    <dbReference type="NCBI Taxonomy" id="2711215"/>
    <lineage>
        <taxon>Bacteria</taxon>
        <taxon>Pseudomonadati</taxon>
        <taxon>Pseudomonadota</taxon>
        <taxon>Alphaproteobacteria</taxon>
        <taxon>Sphingomonadales</taxon>
        <taxon>Sphingomonadaceae</taxon>
        <taxon>Stakelama</taxon>
    </lineage>
</organism>
<dbReference type="KEGG" id="spzr:G5C33_04620"/>
<name>A0A6G6YAE6_9SPHN</name>
<accession>A0A6G6YAE6</accession>
<proteinExistence type="predicted"/>
<dbReference type="EMBL" id="CP049109">
    <property type="protein sequence ID" value="QIG81787.1"/>
    <property type="molecule type" value="Genomic_DNA"/>
</dbReference>
<gene>
    <name evidence="1" type="ORF">G5C33_04620</name>
</gene>
<keyword evidence="2" id="KW-1185">Reference proteome</keyword>
<evidence type="ECO:0000313" key="1">
    <source>
        <dbReference type="EMBL" id="QIG81787.1"/>
    </source>
</evidence>
<dbReference type="SUPFAM" id="SSF64288">
    <property type="entry name" value="Chorismate lyase-like"/>
    <property type="match status" value="1"/>
</dbReference>
<sequence length="166" mass="17951">MALRLTARDVESLEAFAAELAAGPTATIVLQRRCGDVPVRADVDRALTVAPNAAQRARLEVDADTPVIYRRVRLMCGERLLSVAENWFVPGRLAPDMQAALADSDRPYGEVIAPLAPRRVPLRTVRLWDGQGNVPDAVLQIDALVQAGDGRALALVSETYQRGVLA</sequence>